<dbReference type="EMBL" id="JAHSPG010000002">
    <property type="protein sequence ID" value="MBV4356370.1"/>
    <property type="molecule type" value="Genomic_DNA"/>
</dbReference>
<keyword evidence="2" id="KW-0808">Transferase</keyword>
<dbReference type="Proteomes" id="UP000812270">
    <property type="component" value="Unassembled WGS sequence"/>
</dbReference>
<feature type="domain" description="Glycosyltransferase 2-like" evidence="1">
    <location>
        <begin position="5"/>
        <end position="138"/>
    </location>
</feature>
<evidence type="ECO:0000313" key="2">
    <source>
        <dbReference type="EMBL" id="MBV4356370.1"/>
    </source>
</evidence>
<protein>
    <submittedName>
        <fullName evidence="2">Glycosyltransferase</fullName>
        <ecNumber evidence="2">2.4.-.-</ecNumber>
    </submittedName>
</protein>
<dbReference type="Pfam" id="PF00535">
    <property type="entry name" value="Glycos_transf_2"/>
    <property type="match status" value="1"/>
</dbReference>
<comment type="caution">
    <text evidence="2">The sequence shown here is derived from an EMBL/GenBank/DDBJ whole genome shotgun (WGS) entry which is preliminary data.</text>
</comment>
<sequence length="352" mass="41053">MPLVSVIIPTFNSSKYILKTLDAIFTQTLQDFEIIIVDDCSTDNTVDIIKAIGDPRIKLSVNESNKGISFTHNKLISLCTTNYIAIQDHDDISYPYRLKSQFEFLEKRKDLIAAASFPTYIDESGNDIMSPFFRKILRLLGLNNYNPSQEGISACMLFANIFCHSTVMINKKRLGDQRYSEDFKICDDYDLLARFAKNNAIKINRRPVLKYRIHRLNTSSKRFKEREHEVDIIQKKYLSLLNIHPSEEELYIHNGYFNRLEIFSPDIEYLHKTVNWYNKIESHNKEYKIYAKKELKEAISSNWFVRCFESKRLGMPVLKAYFKAKDESGKKIGKPGKGLLLLFAILLKRDLK</sequence>
<dbReference type="PANTHER" id="PTHR22916">
    <property type="entry name" value="GLYCOSYLTRANSFERASE"/>
    <property type="match status" value="1"/>
</dbReference>
<keyword evidence="2" id="KW-0328">Glycosyltransferase</keyword>
<evidence type="ECO:0000259" key="1">
    <source>
        <dbReference type="Pfam" id="PF00535"/>
    </source>
</evidence>
<evidence type="ECO:0000313" key="3">
    <source>
        <dbReference type="Proteomes" id="UP000812270"/>
    </source>
</evidence>
<dbReference type="EC" id="2.4.-.-" evidence="2"/>
<dbReference type="GO" id="GO:0016758">
    <property type="term" value="F:hexosyltransferase activity"/>
    <property type="evidence" value="ECO:0007669"/>
    <property type="project" value="UniProtKB-ARBA"/>
</dbReference>
<gene>
    <name evidence="2" type="ORF">KTO63_04360</name>
</gene>
<dbReference type="AlphaFoldDB" id="A0A9E2W1Q3"/>
<dbReference type="InterPro" id="IPR001173">
    <property type="entry name" value="Glyco_trans_2-like"/>
</dbReference>
<dbReference type="PANTHER" id="PTHR22916:SF3">
    <property type="entry name" value="UDP-GLCNAC:BETAGAL BETA-1,3-N-ACETYLGLUCOSAMINYLTRANSFERASE-LIKE PROTEIN 1"/>
    <property type="match status" value="1"/>
</dbReference>
<proteinExistence type="predicted"/>
<organism evidence="2 3">
    <name type="scientific">Pinibacter aurantiacus</name>
    <dbReference type="NCBI Taxonomy" id="2851599"/>
    <lineage>
        <taxon>Bacteria</taxon>
        <taxon>Pseudomonadati</taxon>
        <taxon>Bacteroidota</taxon>
        <taxon>Chitinophagia</taxon>
        <taxon>Chitinophagales</taxon>
        <taxon>Chitinophagaceae</taxon>
        <taxon>Pinibacter</taxon>
    </lineage>
</organism>
<accession>A0A9E2W1Q3</accession>
<keyword evidence="3" id="KW-1185">Reference proteome</keyword>
<name>A0A9E2W1Q3_9BACT</name>
<reference evidence="2" key="1">
    <citation type="submission" date="2021-06" db="EMBL/GenBank/DDBJ databases">
        <authorList>
            <person name="Huq M.A."/>
        </authorList>
    </citation>
    <scope>NUCLEOTIDE SEQUENCE</scope>
    <source>
        <strain evidence="2">MAH-26</strain>
    </source>
</reference>
<dbReference type="RefSeq" id="WP_217789933.1">
    <property type="nucleotide sequence ID" value="NZ_JAHSPG010000002.1"/>
</dbReference>